<dbReference type="Proteomes" id="UP000199028">
    <property type="component" value="Unassembled WGS sequence"/>
</dbReference>
<accession>A0A1H9CM90</accession>
<organism evidence="2 3">
    <name type="scientific">Lentzea flaviverrucosa</name>
    <dbReference type="NCBI Taxonomy" id="200379"/>
    <lineage>
        <taxon>Bacteria</taxon>
        <taxon>Bacillati</taxon>
        <taxon>Actinomycetota</taxon>
        <taxon>Actinomycetes</taxon>
        <taxon>Pseudonocardiales</taxon>
        <taxon>Pseudonocardiaceae</taxon>
        <taxon>Lentzea</taxon>
    </lineage>
</organism>
<feature type="signal peptide" evidence="1">
    <location>
        <begin position="1"/>
        <end position="25"/>
    </location>
</feature>
<dbReference type="OrthoDB" id="3636049at2"/>
<evidence type="ECO:0000313" key="3">
    <source>
        <dbReference type="Proteomes" id="UP000199028"/>
    </source>
</evidence>
<keyword evidence="3" id="KW-1185">Reference proteome</keyword>
<reference evidence="3" key="1">
    <citation type="submission" date="2016-10" db="EMBL/GenBank/DDBJ databases">
        <authorList>
            <person name="Varghese N."/>
            <person name="Submissions S."/>
        </authorList>
    </citation>
    <scope>NUCLEOTIDE SEQUENCE [LARGE SCALE GENOMIC DNA]</scope>
    <source>
        <strain evidence="3">CGMCC 4.578</strain>
    </source>
</reference>
<gene>
    <name evidence="2" type="ORF">SAMN05216195_101812</name>
</gene>
<feature type="chain" id="PRO_5011611439" evidence="1">
    <location>
        <begin position="26"/>
        <end position="326"/>
    </location>
</feature>
<proteinExistence type="predicted"/>
<dbReference type="EMBL" id="FOFT01000001">
    <property type="protein sequence ID" value="SEQ01793.1"/>
    <property type="molecule type" value="Genomic_DNA"/>
</dbReference>
<keyword evidence="1" id="KW-0732">Signal</keyword>
<sequence length="326" mass="34374">MKRTRAVLPCLVVLATLVATPQASAATCTYVKQDLPVPAGVSNVYLNGGSSNNSRIAGHVQDGEFTRGAYWVNSTLRQLPQPSTGADNVFTIDVNNSSVVVGFEQELGSQPSTLRAFRFENGAYEYLETDQGKNSLAQAVNNAGDVAGTQQDGGVYLWPRNGARKLIAADGGSVIGITDGGKIVARGSSGVLVHDTNGGPTVQIPGGGAGTATFDNDRVFLTERLASGEREIAEYDLNGTKIVSHPGAQRAFGRNGSGTLWGTYITPGTNTQVHGLWRPAGRTDVVADPMPLISTYSDITDAATLIGTYRTTGDVVRPARWLWVCS</sequence>
<dbReference type="SUPFAM" id="SSF69304">
    <property type="entry name" value="Tricorn protease N-terminal domain"/>
    <property type="match status" value="1"/>
</dbReference>
<dbReference type="RefSeq" id="WP_143086598.1">
    <property type="nucleotide sequence ID" value="NZ_FOFT01000001.1"/>
</dbReference>
<dbReference type="AlphaFoldDB" id="A0A1H9CM90"/>
<evidence type="ECO:0000256" key="1">
    <source>
        <dbReference type="SAM" id="SignalP"/>
    </source>
</evidence>
<protein>
    <submittedName>
        <fullName evidence="2">Uncharacterized protein</fullName>
    </submittedName>
</protein>
<name>A0A1H9CM90_9PSEU</name>
<evidence type="ECO:0000313" key="2">
    <source>
        <dbReference type="EMBL" id="SEQ01793.1"/>
    </source>
</evidence>